<dbReference type="Pfam" id="PF05255">
    <property type="entry name" value="UPF0220"/>
    <property type="match status" value="1"/>
</dbReference>
<feature type="transmembrane region" description="Helical" evidence="6">
    <location>
        <begin position="83"/>
        <end position="103"/>
    </location>
</feature>
<organism evidence="7">
    <name type="scientific">Neobodo designis</name>
    <name type="common">Flagellated protozoan</name>
    <name type="synonym">Bodo designis</name>
    <dbReference type="NCBI Taxonomy" id="312471"/>
    <lineage>
        <taxon>Eukaryota</taxon>
        <taxon>Discoba</taxon>
        <taxon>Euglenozoa</taxon>
        <taxon>Kinetoplastea</taxon>
        <taxon>Metakinetoplastina</taxon>
        <taxon>Neobodonida</taxon>
        <taxon>Neobodo</taxon>
    </lineage>
</organism>
<feature type="transmembrane region" description="Helical" evidence="6">
    <location>
        <begin position="44"/>
        <end position="62"/>
    </location>
</feature>
<dbReference type="AlphaFoldDB" id="A0A7S1QB55"/>
<keyword evidence="4 6" id="KW-1133">Transmembrane helix</keyword>
<keyword evidence="3 6" id="KW-0812">Transmembrane</keyword>
<sequence>MSATKSFPFRSMLSGACFAAGWALFIDRVAVASMHADADVHPNFIAWIPGIACTVAFALIALTKASDFATREPHEVGTQAATLAIGWALTFAASCMSLMLLMLRYGPNHHRELSSLGAGIVLQTCFIAFASVLTWARETADGSTFDSVPRL</sequence>
<accession>A0A7S1QB55</accession>
<evidence type="ECO:0000256" key="3">
    <source>
        <dbReference type="ARBA" id="ARBA00022692"/>
    </source>
</evidence>
<comment type="subcellular location">
    <subcellularLocation>
        <location evidence="1">Membrane</location>
        <topology evidence="1">Multi-pass membrane protein</topology>
    </subcellularLocation>
</comment>
<protein>
    <submittedName>
        <fullName evidence="7">Uncharacterized protein</fullName>
    </submittedName>
</protein>
<evidence type="ECO:0000256" key="1">
    <source>
        <dbReference type="ARBA" id="ARBA00004141"/>
    </source>
</evidence>
<proteinExistence type="inferred from homology"/>
<dbReference type="EMBL" id="HBGF01029833">
    <property type="protein sequence ID" value="CAD9125919.1"/>
    <property type="molecule type" value="Transcribed_RNA"/>
</dbReference>
<evidence type="ECO:0000256" key="5">
    <source>
        <dbReference type="ARBA" id="ARBA00023136"/>
    </source>
</evidence>
<dbReference type="InterPro" id="IPR007919">
    <property type="entry name" value="UPF0220"/>
</dbReference>
<dbReference type="PANTHER" id="PTHR13180">
    <property type="entry name" value="SMALL MEMBRANE PROTEIN-RELATED"/>
    <property type="match status" value="1"/>
</dbReference>
<keyword evidence="5 6" id="KW-0472">Membrane</keyword>
<name>A0A7S1QB55_NEODS</name>
<evidence type="ECO:0000256" key="6">
    <source>
        <dbReference type="SAM" id="Phobius"/>
    </source>
</evidence>
<feature type="transmembrane region" description="Helical" evidence="6">
    <location>
        <begin position="115"/>
        <end position="136"/>
    </location>
</feature>
<comment type="similarity">
    <text evidence="2">Belongs to the UPF0220 family.</text>
</comment>
<evidence type="ECO:0000256" key="2">
    <source>
        <dbReference type="ARBA" id="ARBA00005335"/>
    </source>
</evidence>
<dbReference type="GO" id="GO:0016020">
    <property type="term" value="C:membrane"/>
    <property type="evidence" value="ECO:0007669"/>
    <property type="project" value="UniProtKB-SubCell"/>
</dbReference>
<evidence type="ECO:0000313" key="7">
    <source>
        <dbReference type="EMBL" id="CAD9125919.1"/>
    </source>
</evidence>
<gene>
    <name evidence="7" type="ORF">NDES1114_LOCUS19848</name>
</gene>
<reference evidence="7" key="1">
    <citation type="submission" date="2021-01" db="EMBL/GenBank/DDBJ databases">
        <authorList>
            <person name="Corre E."/>
            <person name="Pelletier E."/>
            <person name="Niang G."/>
            <person name="Scheremetjew M."/>
            <person name="Finn R."/>
            <person name="Kale V."/>
            <person name="Holt S."/>
            <person name="Cochrane G."/>
            <person name="Meng A."/>
            <person name="Brown T."/>
            <person name="Cohen L."/>
        </authorList>
    </citation>
    <scope>NUCLEOTIDE SEQUENCE</scope>
    <source>
        <strain evidence="7">CCAP 1951/1</strain>
    </source>
</reference>
<evidence type="ECO:0000256" key="4">
    <source>
        <dbReference type="ARBA" id="ARBA00022989"/>
    </source>
</evidence>